<dbReference type="Proteomes" id="UP001247754">
    <property type="component" value="Unassembled WGS sequence"/>
</dbReference>
<accession>A0ABU1F9F9</accession>
<sequence>MLDLTAVSGTASAGLDADRLAETLGAPPVAPLAMPRQVLERGPGAVRAGLALRLFGLGDARTSGPRTGH</sequence>
<organism evidence="1 2">
    <name type="scientific">Ruixingdingia sedimenti</name>
    <dbReference type="NCBI Taxonomy" id="3073604"/>
    <lineage>
        <taxon>Bacteria</taxon>
        <taxon>Pseudomonadati</taxon>
        <taxon>Pseudomonadota</taxon>
        <taxon>Alphaproteobacteria</taxon>
        <taxon>Rhodobacterales</taxon>
        <taxon>Paracoccaceae</taxon>
        <taxon>Ruixingdingia</taxon>
    </lineage>
</organism>
<dbReference type="EMBL" id="JAVKPH010000011">
    <property type="protein sequence ID" value="MDR5653218.1"/>
    <property type="molecule type" value="Genomic_DNA"/>
</dbReference>
<keyword evidence="2" id="KW-1185">Reference proteome</keyword>
<evidence type="ECO:0000313" key="2">
    <source>
        <dbReference type="Proteomes" id="UP001247754"/>
    </source>
</evidence>
<evidence type="ECO:0000313" key="1">
    <source>
        <dbReference type="EMBL" id="MDR5653218.1"/>
    </source>
</evidence>
<dbReference type="RefSeq" id="WP_310457460.1">
    <property type="nucleotide sequence ID" value="NZ_JAVKPH010000011.1"/>
</dbReference>
<protein>
    <submittedName>
        <fullName evidence="1">Uncharacterized protein</fullName>
    </submittedName>
</protein>
<gene>
    <name evidence="1" type="ORF">RGD00_11410</name>
</gene>
<comment type="caution">
    <text evidence="1">The sequence shown here is derived from an EMBL/GenBank/DDBJ whole genome shotgun (WGS) entry which is preliminary data.</text>
</comment>
<name>A0ABU1F9F9_9RHOB</name>
<reference evidence="1 2" key="1">
    <citation type="submission" date="2023-09" db="EMBL/GenBank/DDBJ databases">
        <title>Xinfangfangia sedmenti sp. nov., isolated the sedment.</title>
        <authorList>
            <person name="Xu L."/>
        </authorList>
    </citation>
    <scope>NUCLEOTIDE SEQUENCE [LARGE SCALE GENOMIC DNA]</scope>
    <source>
        <strain evidence="1 2">LG-4</strain>
    </source>
</reference>
<proteinExistence type="predicted"/>